<keyword evidence="4" id="KW-0378">Hydrolase</keyword>
<dbReference type="InterPro" id="IPR050925">
    <property type="entry name" value="Rhomboid_protease_S54"/>
</dbReference>
<sequence>MTSEPNAPVQRHAPVLILIVGICAILEALFTLIDPMLPESISLRGTAMIYGAFWPELLRDWNPLFPGQRVTMFVSYAFLHGGFMHMLFNMLILLHLGRETVIRLGPRGFLLMYLLTAIGGGAAYGLLASGETPMLGASGAVFGLFGATMYWDFQRRRAFRAPLQPVLRMLLGLVVMNVLLYFLVGGMLAWQAHLGGYLAGALVARIATPTLAHDHRRKAPPR</sequence>
<reference evidence="9 10" key="1">
    <citation type="submission" date="2018-04" db="EMBL/GenBank/DDBJ databases">
        <title>Pararhodobacter oceanense sp. nov., isolated from marine intertidal sediment.</title>
        <authorList>
            <person name="Wang X.-L."/>
            <person name="Du Z.-J."/>
        </authorList>
    </citation>
    <scope>NUCLEOTIDE SEQUENCE [LARGE SCALE GENOMIC DNA]</scope>
    <source>
        <strain evidence="9 10">AM505</strain>
    </source>
</reference>
<name>A0A2T8HYG3_9RHOB</name>
<feature type="transmembrane region" description="Helical" evidence="7">
    <location>
        <begin position="133"/>
        <end position="153"/>
    </location>
</feature>
<protein>
    <submittedName>
        <fullName evidence="9">Rhomboid family intramembrane serine protease</fullName>
    </submittedName>
</protein>
<evidence type="ECO:0000256" key="3">
    <source>
        <dbReference type="ARBA" id="ARBA00022692"/>
    </source>
</evidence>
<keyword evidence="5 7" id="KW-1133">Transmembrane helix</keyword>
<evidence type="ECO:0000256" key="6">
    <source>
        <dbReference type="ARBA" id="ARBA00023136"/>
    </source>
</evidence>
<dbReference type="GO" id="GO:0006508">
    <property type="term" value="P:proteolysis"/>
    <property type="evidence" value="ECO:0007669"/>
    <property type="project" value="UniProtKB-KW"/>
</dbReference>
<keyword evidence="9" id="KW-0645">Protease</keyword>
<organism evidence="9 10">
    <name type="scientific">Pararhodobacter oceanensis</name>
    <dbReference type="NCBI Taxonomy" id="2172121"/>
    <lineage>
        <taxon>Bacteria</taxon>
        <taxon>Pseudomonadati</taxon>
        <taxon>Pseudomonadota</taxon>
        <taxon>Alphaproteobacteria</taxon>
        <taxon>Rhodobacterales</taxon>
        <taxon>Paracoccaceae</taxon>
        <taxon>Pararhodobacter</taxon>
    </lineage>
</organism>
<dbReference type="InterPro" id="IPR035952">
    <property type="entry name" value="Rhomboid-like_sf"/>
</dbReference>
<keyword evidence="3 7" id="KW-0812">Transmembrane</keyword>
<dbReference type="Gene3D" id="1.20.1540.10">
    <property type="entry name" value="Rhomboid-like"/>
    <property type="match status" value="1"/>
</dbReference>
<dbReference type="RefSeq" id="WP_116556868.1">
    <property type="nucleotide sequence ID" value="NZ_QDKM01000001.1"/>
</dbReference>
<comment type="caution">
    <text evidence="9">The sequence shown here is derived from an EMBL/GenBank/DDBJ whole genome shotgun (WGS) entry which is preliminary data.</text>
</comment>
<dbReference type="GO" id="GO:0016020">
    <property type="term" value="C:membrane"/>
    <property type="evidence" value="ECO:0007669"/>
    <property type="project" value="UniProtKB-SubCell"/>
</dbReference>
<gene>
    <name evidence="9" type="ORF">DDE20_02610</name>
</gene>
<dbReference type="SUPFAM" id="SSF144091">
    <property type="entry name" value="Rhomboid-like"/>
    <property type="match status" value="1"/>
</dbReference>
<dbReference type="PANTHER" id="PTHR43731:SF14">
    <property type="entry name" value="PRESENILIN-ASSOCIATED RHOMBOID-LIKE PROTEIN, MITOCHONDRIAL"/>
    <property type="match status" value="1"/>
</dbReference>
<evidence type="ECO:0000313" key="10">
    <source>
        <dbReference type="Proteomes" id="UP000245911"/>
    </source>
</evidence>
<keyword evidence="10" id="KW-1185">Reference proteome</keyword>
<evidence type="ECO:0000313" key="9">
    <source>
        <dbReference type="EMBL" id="PVH30451.1"/>
    </source>
</evidence>
<evidence type="ECO:0000256" key="5">
    <source>
        <dbReference type="ARBA" id="ARBA00022989"/>
    </source>
</evidence>
<comment type="similarity">
    <text evidence="2">Belongs to the peptidase S54 family.</text>
</comment>
<evidence type="ECO:0000256" key="4">
    <source>
        <dbReference type="ARBA" id="ARBA00022801"/>
    </source>
</evidence>
<dbReference type="AlphaFoldDB" id="A0A2T8HYG3"/>
<dbReference type="Proteomes" id="UP000245911">
    <property type="component" value="Unassembled WGS sequence"/>
</dbReference>
<feature type="domain" description="Peptidase S54 rhomboid" evidence="8">
    <location>
        <begin position="69"/>
        <end position="206"/>
    </location>
</feature>
<evidence type="ECO:0000256" key="7">
    <source>
        <dbReference type="SAM" id="Phobius"/>
    </source>
</evidence>
<evidence type="ECO:0000259" key="8">
    <source>
        <dbReference type="Pfam" id="PF01694"/>
    </source>
</evidence>
<dbReference type="OrthoDB" id="9797190at2"/>
<feature type="transmembrane region" description="Helical" evidence="7">
    <location>
        <begin position="12"/>
        <end position="33"/>
    </location>
</feature>
<dbReference type="GO" id="GO:0004252">
    <property type="term" value="F:serine-type endopeptidase activity"/>
    <property type="evidence" value="ECO:0007669"/>
    <property type="project" value="InterPro"/>
</dbReference>
<proteinExistence type="inferred from homology"/>
<dbReference type="InterPro" id="IPR022764">
    <property type="entry name" value="Peptidase_S54_rhomboid_dom"/>
</dbReference>
<feature type="transmembrane region" description="Helical" evidence="7">
    <location>
        <begin position="73"/>
        <end position="96"/>
    </location>
</feature>
<feature type="transmembrane region" description="Helical" evidence="7">
    <location>
        <begin position="108"/>
        <end position="127"/>
    </location>
</feature>
<keyword evidence="6 7" id="KW-0472">Membrane</keyword>
<accession>A0A2T8HYG3</accession>
<dbReference type="Pfam" id="PF01694">
    <property type="entry name" value="Rhomboid"/>
    <property type="match status" value="1"/>
</dbReference>
<dbReference type="EMBL" id="QDKM01000001">
    <property type="protein sequence ID" value="PVH30451.1"/>
    <property type="molecule type" value="Genomic_DNA"/>
</dbReference>
<evidence type="ECO:0000256" key="1">
    <source>
        <dbReference type="ARBA" id="ARBA00004141"/>
    </source>
</evidence>
<evidence type="ECO:0000256" key="2">
    <source>
        <dbReference type="ARBA" id="ARBA00009045"/>
    </source>
</evidence>
<dbReference type="PANTHER" id="PTHR43731">
    <property type="entry name" value="RHOMBOID PROTEASE"/>
    <property type="match status" value="1"/>
</dbReference>
<comment type="subcellular location">
    <subcellularLocation>
        <location evidence="1">Membrane</location>
        <topology evidence="1">Multi-pass membrane protein</topology>
    </subcellularLocation>
</comment>
<feature type="transmembrane region" description="Helical" evidence="7">
    <location>
        <begin position="165"/>
        <end position="184"/>
    </location>
</feature>